<comment type="caution">
    <text evidence="8">The sequence shown here is derived from an EMBL/GenBank/DDBJ whole genome shotgun (WGS) entry which is preliminary data.</text>
</comment>
<comment type="subcellular location">
    <subcellularLocation>
        <location evidence="1">Cell membrane</location>
        <topology evidence="1">Multi-pass membrane protein</topology>
    </subcellularLocation>
</comment>
<keyword evidence="3 6" id="KW-0812">Transmembrane</keyword>
<organism evidence="8 9">
    <name type="scientific">Agrococcus baldri</name>
    <dbReference type="NCBI Taxonomy" id="153730"/>
    <lineage>
        <taxon>Bacteria</taxon>
        <taxon>Bacillati</taxon>
        <taxon>Actinomycetota</taxon>
        <taxon>Actinomycetes</taxon>
        <taxon>Micrococcales</taxon>
        <taxon>Microbacteriaceae</taxon>
        <taxon>Agrococcus</taxon>
    </lineage>
</organism>
<evidence type="ECO:0000256" key="6">
    <source>
        <dbReference type="SAM" id="Phobius"/>
    </source>
</evidence>
<dbReference type="EMBL" id="BJUU01000001">
    <property type="protein sequence ID" value="GEK78851.1"/>
    <property type="molecule type" value="Genomic_DNA"/>
</dbReference>
<proteinExistence type="predicted"/>
<name>A0AA87RDZ1_9MICO</name>
<evidence type="ECO:0000256" key="1">
    <source>
        <dbReference type="ARBA" id="ARBA00004651"/>
    </source>
</evidence>
<keyword evidence="5 6" id="KW-0472">Membrane</keyword>
<dbReference type="GO" id="GO:0005886">
    <property type="term" value="C:plasma membrane"/>
    <property type="evidence" value="ECO:0007669"/>
    <property type="project" value="UniProtKB-SubCell"/>
</dbReference>
<evidence type="ECO:0000256" key="4">
    <source>
        <dbReference type="ARBA" id="ARBA00022989"/>
    </source>
</evidence>
<evidence type="ECO:0000313" key="8">
    <source>
        <dbReference type="EMBL" id="GEK78851.1"/>
    </source>
</evidence>
<feature type="transmembrane region" description="Helical" evidence="6">
    <location>
        <begin position="138"/>
        <end position="159"/>
    </location>
</feature>
<dbReference type="PANTHER" id="PTHR35007">
    <property type="entry name" value="INTEGRAL MEMBRANE PROTEIN-RELATED"/>
    <property type="match status" value="1"/>
</dbReference>
<keyword evidence="4 6" id="KW-1133">Transmembrane helix</keyword>
<accession>A0AA87RDZ1</accession>
<dbReference type="PANTHER" id="PTHR35007:SF4">
    <property type="entry name" value="CONSERVED TRANSMEMBRANE PROTEIN-RELATED"/>
    <property type="match status" value="1"/>
</dbReference>
<keyword evidence="9" id="KW-1185">Reference proteome</keyword>
<reference evidence="8 9" key="1">
    <citation type="submission" date="2019-07" db="EMBL/GenBank/DDBJ databases">
        <title>Whole genome shotgun sequence of Agrococcus baldri NBRC 103055.</title>
        <authorList>
            <person name="Hosoyama A."/>
            <person name="Uohara A."/>
            <person name="Ohji S."/>
            <person name="Ichikawa N."/>
        </authorList>
    </citation>
    <scope>NUCLEOTIDE SEQUENCE [LARGE SCALE GENOMIC DNA]</scope>
    <source>
        <strain evidence="8 9">NBRC 103055</strain>
    </source>
</reference>
<keyword evidence="2" id="KW-1003">Cell membrane</keyword>
<evidence type="ECO:0000256" key="5">
    <source>
        <dbReference type="ARBA" id="ARBA00023136"/>
    </source>
</evidence>
<feature type="domain" description="Type II secretion system protein GspF" evidence="7">
    <location>
        <begin position="178"/>
        <end position="302"/>
    </location>
</feature>
<evidence type="ECO:0000256" key="2">
    <source>
        <dbReference type="ARBA" id="ARBA00022475"/>
    </source>
</evidence>
<feature type="transmembrane region" description="Helical" evidence="6">
    <location>
        <begin position="115"/>
        <end position="132"/>
    </location>
</feature>
<dbReference type="Pfam" id="PF00482">
    <property type="entry name" value="T2SSF"/>
    <property type="match status" value="1"/>
</dbReference>
<evidence type="ECO:0000259" key="7">
    <source>
        <dbReference type="Pfam" id="PF00482"/>
    </source>
</evidence>
<feature type="transmembrane region" description="Helical" evidence="6">
    <location>
        <begin position="287"/>
        <end position="307"/>
    </location>
</feature>
<dbReference type="InterPro" id="IPR018076">
    <property type="entry name" value="T2SS_GspF_dom"/>
</dbReference>
<evidence type="ECO:0000256" key="3">
    <source>
        <dbReference type="ARBA" id="ARBA00022692"/>
    </source>
</evidence>
<protein>
    <submittedName>
        <fullName evidence="8">Pilus assembly protein TadB</fullName>
    </submittedName>
</protein>
<sequence>MVRVSVELGWSLILGASLGFGLWLLVSLAPMLRRPLLLHRVAPYVLDVSAGARDLVARRRVNPARVLGVVASPVGDRLAPVLHAVLGAPEGIRRRLRQAASTETVAELRGRQLRWGALGGVVGAALGVAGAMQGGPVVLPAALAALGALIGAFTVDWLLQRRAKRRLARISSELPSILEFLSLSLAAGEGLQDALRRVGGAGRSALGRELAGVVADAAAGVSLSSALAVLADELGHPGVTRSVDQMRGALERGTPLSQTLQAQAVDARDAAKRDLLEAAGRKEISMLVPLVFGLLPTTVAFALWPGIHVLQVGF</sequence>
<dbReference type="AlphaFoldDB" id="A0AA87RDZ1"/>
<evidence type="ECO:0000313" key="9">
    <source>
        <dbReference type="Proteomes" id="UP000321749"/>
    </source>
</evidence>
<dbReference type="Proteomes" id="UP000321749">
    <property type="component" value="Unassembled WGS sequence"/>
</dbReference>
<feature type="transmembrane region" description="Helical" evidence="6">
    <location>
        <begin position="12"/>
        <end position="32"/>
    </location>
</feature>
<gene>
    <name evidence="8" type="ORF">ABA31_02020</name>
</gene>